<feature type="transmembrane region" description="Helical" evidence="6">
    <location>
        <begin position="124"/>
        <end position="146"/>
    </location>
</feature>
<keyword evidence="3 6" id="KW-0812">Transmembrane</keyword>
<evidence type="ECO:0000313" key="8">
    <source>
        <dbReference type="Proteomes" id="UP001056708"/>
    </source>
</evidence>
<evidence type="ECO:0000313" key="7">
    <source>
        <dbReference type="EMBL" id="USR92989.1"/>
    </source>
</evidence>
<dbReference type="EMBL" id="CP098611">
    <property type="protein sequence ID" value="USR92989.1"/>
    <property type="molecule type" value="Genomic_DNA"/>
</dbReference>
<dbReference type="PANTHER" id="PTHR33510:SF5">
    <property type="entry name" value="PROTEIN TIC 20-II, CHLOROPLASTIC"/>
    <property type="match status" value="1"/>
</dbReference>
<feature type="transmembrane region" description="Helical" evidence="6">
    <location>
        <begin position="32"/>
        <end position="52"/>
    </location>
</feature>
<dbReference type="RefSeq" id="WP_252665164.1">
    <property type="nucleotide sequence ID" value="NZ_CP098611.1"/>
</dbReference>
<keyword evidence="8" id="KW-1185">Reference proteome</keyword>
<protein>
    <submittedName>
        <fullName evidence="7">Uncharacterized protein</fullName>
    </submittedName>
</protein>
<feature type="transmembrane region" description="Helical" evidence="6">
    <location>
        <begin position="99"/>
        <end position="118"/>
    </location>
</feature>
<evidence type="ECO:0000256" key="4">
    <source>
        <dbReference type="ARBA" id="ARBA00022989"/>
    </source>
</evidence>
<evidence type="ECO:0000256" key="3">
    <source>
        <dbReference type="ARBA" id="ARBA00022692"/>
    </source>
</evidence>
<keyword evidence="4 6" id="KW-1133">Transmembrane helix</keyword>
<organism evidence="7 8">
    <name type="scientific">Phormidium yuhuli AB48</name>
    <dbReference type="NCBI Taxonomy" id="2940671"/>
    <lineage>
        <taxon>Bacteria</taxon>
        <taxon>Bacillati</taxon>
        <taxon>Cyanobacteriota</taxon>
        <taxon>Cyanophyceae</taxon>
        <taxon>Oscillatoriophycideae</taxon>
        <taxon>Oscillatoriales</taxon>
        <taxon>Oscillatoriaceae</taxon>
        <taxon>Phormidium</taxon>
        <taxon>Phormidium yuhuli</taxon>
    </lineage>
</organism>
<dbReference type="PANTHER" id="PTHR33510">
    <property type="entry name" value="PROTEIN TIC 20-II, CHLOROPLASTIC"/>
    <property type="match status" value="1"/>
</dbReference>
<feature type="transmembrane region" description="Helical" evidence="6">
    <location>
        <begin position="58"/>
        <end position="78"/>
    </location>
</feature>
<gene>
    <name evidence="7" type="ORF">NEA10_09830</name>
</gene>
<evidence type="ECO:0000256" key="5">
    <source>
        <dbReference type="ARBA" id="ARBA00023136"/>
    </source>
</evidence>
<proteinExistence type="inferred from homology"/>
<comment type="subcellular location">
    <subcellularLocation>
        <location evidence="1">Membrane</location>
        <topology evidence="1">Multi-pass membrane protein</topology>
    </subcellularLocation>
</comment>
<keyword evidence="5 6" id="KW-0472">Membrane</keyword>
<comment type="similarity">
    <text evidence="2">Belongs to the Tic20 family.</text>
</comment>
<dbReference type="Pfam" id="PF16166">
    <property type="entry name" value="TIC20"/>
    <property type="match status" value="1"/>
</dbReference>
<reference evidence="7" key="1">
    <citation type="submission" date="2022-06" db="EMBL/GenBank/DDBJ databases">
        <title>Genome sequence of Phormidium yuhuli AB48 isolated from an industrial photobioreactor environment.</title>
        <authorList>
            <person name="Qiu Y."/>
            <person name="Noonan A.J.C."/>
            <person name="Dofher K."/>
            <person name="Koch M."/>
            <person name="Kieft B."/>
            <person name="Lin X."/>
            <person name="Ziels R.M."/>
            <person name="Hallam S.J."/>
        </authorList>
    </citation>
    <scope>NUCLEOTIDE SEQUENCE</scope>
    <source>
        <strain evidence="7">AB48</strain>
    </source>
</reference>
<evidence type="ECO:0000256" key="2">
    <source>
        <dbReference type="ARBA" id="ARBA00009596"/>
    </source>
</evidence>
<accession>A0ABY5AUS8</accession>
<evidence type="ECO:0000256" key="1">
    <source>
        <dbReference type="ARBA" id="ARBA00004141"/>
    </source>
</evidence>
<sequence length="169" mass="18682">MTWRGSNTPVDRILACVIYLLPLLESIRYGGYIFNLLPLLATLILVPLSPLLNFYQGLLRGIPFGGLVIFFALFLLVVRNTNLSHFLRFNAMQSLLLKIALSLVAIVTQLLGLPLQAAAMSENLLMTVLANLLFLAFFGGSLYAIIQAALGRYPDLPLVSDAAYRQVQR</sequence>
<evidence type="ECO:0000256" key="6">
    <source>
        <dbReference type="SAM" id="Phobius"/>
    </source>
</evidence>
<dbReference type="Proteomes" id="UP001056708">
    <property type="component" value="Chromosome"/>
</dbReference>
<name>A0ABY5AUS8_9CYAN</name>
<dbReference type="InterPro" id="IPR005691">
    <property type="entry name" value="Tic20"/>
</dbReference>